<feature type="signal peptide" evidence="4">
    <location>
        <begin position="1"/>
        <end position="16"/>
    </location>
</feature>
<comment type="similarity">
    <text evidence="3">Belongs to the TO family.</text>
</comment>
<keyword evidence="2" id="KW-0090">Biological rhythms</keyword>
<evidence type="ECO:0008006" key="7">
    <source>
        <dbReference type="Google" id="ProtNLM"/>
    </source>
</evidence>
<dbReference type="GO" id="GO:0005615">
    <property type="term" value="C:extracellular space"/>
    <property type="evidence" value="ECO:0007669"/>
    <property type="project" value="TreeGrafter"/>
</dbReference>
<dbReference type="Pfam" id="PF06585">
    <property type="entry name" value="JHBP"/>
    <property type="match status" value="1"/>
</dbReference>
<dbReference type="PANTHER" id="PTHR11008">
    <property type="entry name" value="PROTEIN TAKEOUT-LIKE PROTEIN"/>
    <property type="match status" value="1"/>
</dbReference>
<evidence type="ECO:0000256" key="4">
    <source>
        <dbReference type="SAM" id="SignalP"/>
    </source>
</evidence>
<dbReference type="InterPro" id="IPR010562">
    <property type="entry name" value="Haemolymph_juvenile_hormone-bd"/>
</dbReference>
<dbReference type="GO" id="GO:0007623">
    <property type="term" value="P:circadian rhythm"/>
    <property type="evidence" value="ECO:0007669"/>
    <property type="project" value="UniProtKB-ARBA"/>
</dbReference>
<dbReference type="PANTHER" id="PTHR11008:SF14">
    <property type="entry name" value="CIRCADIAN CLOCK-CONTROLLED PROTEIN-LIKE PROTEIN"/>
    <property type="match status" value="1"/>
</dbReference>
<proteinExistence type="inferred from homology"/>
<accession>A0A9P0CGA9</accession>
<dbReference type="EMBL" id="OV651813">
    <property type="protein sequence ID" value="CAH1099553.1"/>
    <property type="molecule type" value="Genomic_DNA"/>
</dbReference>
<feature type="chain" id="PRO_5040268590" description="Hemolymph juvenile hormone binding protein" evidence="4">
    <location>
        <begin position="17"/>
        <end position="249"/>
    </location>
</feature>
<dbReference type="AlphaFoldDB" id="A0A9P0CGA9"/>
<evidence type="ECO:0000256" key="2">
    <source>
        <dbReference type="ARBA" id="ARBA00023108"/>
    </source>
</evidence>
<sequence>MKIFVIFFAIFALVKSNVLERSKIFQDINCNIQDPDLDKCLLNGVRKSLPRWLKGIPELGVPPLDPLYIPKLTIDQVISDFVNITATYTNLEVMGFRNTVINSLKVDPQNLYGSIKITIPWLHIQTDFSLNGKIGPMSIENRGGHSEGNFTDIFFFMKASVKPYKKDDGLEYFKINKLHQEITISDGQIKVDTKDKQYQPAVEMMTSFFNQNAPSMLETASPIISKTSEKMTKNLLDNILSNIPTSEIM</sequence>
<name>A0A9P0CGA9_9CUCU</name>
<evidence type="ECO:0000313" key="5">
    <source>
        <dbReference type="EMBL" id="CAH1099553.1"/>
    </source>
</evidence>
<keyword evidence="6" id="KW-1185">Reference proteome</keyword>
<dbReference type="Proteomes" id="UP001153636">
    <property type="component" value="Chromosome 1"/>
</dbReference>
<evidence type="ECO:0000313" key="6">
    <source>
        <dbReference type="Proteomes" id="UP001153636"/>
    </source>
</evidence>
<reference evidence="5" key="1">
    <citation type="submission" date="2022-01" db="EMBL/GenBank/DDBJ databases">
        <authorList>
            <person name="King R."/>
        </authorList>
    </citation>
    <scope>NUCLEOTIDE SEQUENCE</scope>
</reference>
<dbReference type="OrthoDB" id="8196554at2759"/>
<evidence type="ECO:0000256" key="3">
    <source>
        <dbReference type="ARBA" id="ARBA00060902"/>
    </source>
</evidence>
<evidence type="ECO:0000256" key="1">
    <source>
        <dbReference type="ARBA" id="ARBA00022729"/>
    </source>
</evidence>
<dbReference type="Gene3D" id="3.15.10.30">
    <property type="entry name" value="Haemolymph juvenile hormone binding protein"/>
    <property type="match status" value="1"/>
</dbReference>
<dbReference type="InterPro" id="IPR038606">
    <property type="entry name" value="To_sf"/>
</dbReference>
<protein>
    <recommendedName>
        <fullName evidence="7">Hemolymph juvenile hormone binding protein</fullName>
    </recommendedName>
</protein>
<dbReference type="SMART" id="SM00700">
    <property type="entry name" value="JHBP"/>
    <property type="match status" value="1"/>
</dbReference>
<dbReference type="FunFam" id="3.15.10.30:FF:000001">
    <property type="entry name" value="Takeout-like protein 1"/>
    <property type="match status" value="1"/>
</dbReference>
<organism evidence="5 6">
    <name type="scientific">Psylliodes chrysocephalus</name>
    <dbReference type="NCBI Taxonomy" id="3402493"/>
    <lineage>
        <taxon>Eukaryota</taxon>
        <taxon>Metazoa</taxon>
        <taxon>Ecdysozoa</taxon>
        <taxon>Arthropoda</taxon>
        <taxon>Hexapoda</taxon>
        <taxon>Insecta</taxon>
        <taxon>Pterygota</taxon>
        <taxon>Neoptera</taxon>
        <taxon>Endopterygota</taxon>
        <taxon>Coleoptera</taxon>
        <taxon>Polyphaga</taxon>
        <taxon>Cucujiformia</taxon>
        <taxon>Chrysomeloidea</taxon>
        <taxon>Chrysomelidae</taxon>
        <taxon>Galerucinae</taxon>
        <taxon>Alticini</taxon>
        <taxon>Psylliodes</taxon>
    </lineage>
</organism>
<gene>
    <name evidence="5" type="ORF">PSYICH_LOCUS113</name>
</gene>
<keyword evidence="1 4" id="KW-0732">Signal</keyword>